<sequence length="432" mass="50031">MKFFLLISWHVVKEYLTLFPVILLLTALFVPSPLEIEWLVTVFLLYVLGLCFGRISGTKKRWIHIGFSLLCAVIVTWLFYSTIISGVALFLIGGIAAFRGIQYSYIERQLLLPIHFQWSFGVSFYFIGYFLFKYIESLAEYNTFITASGLIFLVILLFVSNADHLQQATLAKKPKNAVNKVIQKQNRLYVVVTLGAIFLLTQFGTIKSLLSFVISALLKLISDGSPIEEPLEQGPEEKPINSVQEIIEPSIYVEILEMVATVIAFIFLIIGIGFFLYKISKHFRYIMQQIFQIIHKLITFFGKKSPVADSSETYNDEKETLFDLSNWRKKVLNQTKTLVKRTFSREKRWEELSAVDQIRLLYRKLIIKARRNGYTFKKSETAHECLSRIDLQQAISKEKQEHLDKLYNQARYSNKKMSELSKDGFIELLNEK</sequence>
<feature type="transmembrane region" description="Helical" evidence="1">
    <location>
        <begin position="36"/>
        <end position="55"/>
    </location>
</feature>
<reference evidence="2" key="1">
    <citation type="journal article" date="2014" name="Int. J. Syst. Evol. Microbiol.">
        <title>Complete genome sequence of Corynebacterium casei LMG S-19264T (=DSM 44701T), isolated from a smear-ripened cheese.</title>
        <authorList>
            <consortium name="US DOE Joint Genome Institute (JGI-PGF)"/>
            <person name="Walter F."/>
            <person name="Albersmeier A."/>
            <person name="Kalinowski J."/>
            <person name="Ruckert C."/>
        </authorList>
    </citation>
    <scope>NUCLEOTIDE SEQUENCE</scope>
    <source>
        <strain evidence="2">CGMCC 1.6333</strain>
    </source>
</reference>
<feature type="transmembrane region" description="Helical" evidence="1">
    <location>
        <begin position="118"/>
        <end position="135"/>
    </location>
</feature>
<keyword evidence="1" id="KW-0812">Transmembrane</keyword>
<evidence type="ECO:0008006" key="4">
    <source>
        <dbReference type="Google" id="ProtNLM"/>
    </source>
</evidence>
<dbReference type="Proteomes" id="UP000618460">
    <property type="component" value="Unassembled WGS sequence"/>
</dbReference>
<reference evidence="2" key="2">
    <citation type="submission" date="2020-09" db="EMBL/GenBank/DDBJ databases">
        <authorList>
            <person name="Sun Q."/>
            <person name="Zhou Y."/>
        </authorList>
    </citation>
    <scope>NUCLEOTIDE SEQUENCE</scope>
    <source>
        <strain evidence="2">CGMCC 1.6333</strain>
    </source>
</reference>
<feature type="transmembrane region" description="Helical" evidence="1">
    <location>
        <begin position="62"/>
        <end position="80"/>
    </location>
</feature>
<protein>
    <recommendedName>
        <fullName evidence="4">DUF4129 domain-containing protein</fullName>
    </recommendedName>
</protein>
<feature type="transmembrane region" description="Helical" evidence="1">
    <location>
        <begin position="258"/>
        <end position="277"/>
    </location>
</feature>
<dbReference type="RefSeq" id="WP_117152844.1">
    <property type="nucleotide sequence ID" value="NZ_BMLG01000001.1"/>
</dbReference>
<feature type="transmembrane region" description="Helical" evidence="1">
    <location>
        <begin position="86"/>
        <end position="106"/>
    </location>
</feature>
<keyword evidence="1" id="KW-0472">Membrane</keyword>
<keyword evidence="1" id="KW-1133">Transmembrane helix</keyword>
<evidence type="ECO:0000256" key="1">
    <source>
        <dbReference type="SAM" id="Phobius"/>
    </source>
</evidence>
<dbReference type="OrthoDB" id="2965879at2"/>
<keyword evidence="3" id="KW-1185">Reference proteome</keyword>
<feature type="transmembrane region" description="Helical" evidence="1">
    <location>
        <begin position="141"/>
        <end position="159"/>
    </location>
</feature>
<feature type="transmembrane region" description="Helical" evidence="1">
    <location>
        <begin position="188"/>
        <end position="218"/>
    </location>
</feature>
<dbReference type="EMBL" id="BMLG01000001">
    <property type="protein sequence ID" value="GGM19848.1"/>
    <property type="molecule type" value="Genomic_DNA"/>
</dbReference>
<accession>A0A917WQ25</accession>
<organism evidence="2 3">
    <name type="scientific">Paraliobacillus quinghaiensis</name>
    <dbReference type="NCBI Taxonomy" id="470815"/>
    <lineage>
        <taxon>Bacteria</taxon>
        <taxon>Bacillati</taxon>
        <taxon>Bacillota</taxon>
        <taxon>Bacilli</taxon>
        <taxon>Bacillales</taxon>
        <taxon>Bacillaceae</taxon>
        <taxon>Paraliobacillus</taxon>
    </lineage>
</organism>
<comment type="caution">
    <text evidence="2">The sequence shown here is derived from an EMBL/GenBank/DDBJ whole genome shotgun (WGS) entry which is preliminary data.</text>
</comment>
<gene>
    <name evidence="2" type="ORF">GCM10011351_02140</name>
</gene>
<feature type="transmembrane region" description="Helical" evidence="1">
    <location>
        <begin position="12"/>
        <end position="30"/>
    </location>
</feature>
<evidence type="ECO:0000313" key="3">
    <source>
        <dbReference type="Proteomes" id="UP000618460"/>
    </source>
</evidence>
<dbReference type="AlphaFoldDB" id="A0A917WQ25"/>
<name>A0A917WQ25_9BACI</name>
<evidence type="ECO:0000313" key="2">
    <source>
        <dbReference type="EMBL" id="GGM19848.1"/>
    </source>
</evidence>
<proteinExistence type="predicted"/>